<keyword evidence="1 5" id="KW-0378">Hydrolase</keyword>
<dbReference type="PANTHER" id="PTHR11731:SF200">
    <property type="entry name" value="DIPEPTIDYL PEPTIDASE 10, ISOFORM B"/>
    <property type="match status" value="1"/>
</dbReference>
<dbReference type="AlphaFoldDB" id="A0A5N5TFS5"/>
<dbReference type="EMBL" id="SEYY01001929">
    <property type="protein sequence ID" value="KAB7505039.1"/>
    <property type="molecule type" value="Genomic_DNA"/>
</dbReference>
<evidence type="ECO:0000313" key="6">
    <source>
        <dbReference type="Proteomes" id="UP000326759"/>
    </source>
</evidence>
<dbReference type="GO" id="GO:0006508">
    <property type="term" value="P:proteolysis"/>
    <property type="evidence" value="ECO:0007669"/>
    <property type="project" value="InterPro"/>
</dbReference>
<dbReference type="GO" id="GO:0008236">
    <property type="term" value="F:serine-type peptidase activity"/>
    <property type="evidence" value="ECO:0007669"/>
    <property type="project" value="UniProtKB-KW"/>
</dbReference>
<dbReference type="Gene3D" id="2.140.10.30">
    <property type="entry name" value="Dipeptidylpeptidase IV, N-terminal domain"/>
    <property type="match status" value="2"/>
</dbReference>
<dbReference type="GO" id="GO:0008239">
    <property type="term" value="F:dipeptidyl-peptidase activity"/>
    <property type="evidence" value="ECO:0007669"/>
    <property type="project" value="TreeGrafter"/>
</dbReference>
<dbReference type="PANTHER" id="PTHR11731">
    <property type="entry name" value="PROTEASE FAMILY S9B,C DIPEPTIDYL-PEPTIDASE IV-RELATED"/>
    <property type="match status" value="1"/>
</dbReference>
<dbReference type="Proteomes" id="UP000326759">
    <property type="component" value="Unassembled WGS sequence"/>
</dbReference>
<dbReference type="GO" id="GO:0005886">
    <property type="term" value="C:plasma membrane"/>
    <property type="evidence" value="ECO:0007669"/>
    <property type="project" value="TreeGrafter"/>
</dbReference>
<dbReference type="GO" id="GO:0004177">
    <property type="term" value="F:aminopeptidase activity"/>
    <property type="evidence" value="ECO:0007669"/>
    <property type="project" value="UniProtKB-KW"/>
</dbReference>
<dbReference type="InterPro" id="IPR050278">
    <property type="entry name" value="Serine_Prot_S9B/DPPIV"/>
</dbReference>
<evidence type="ECO:0000256" key="1">
    <source>
        <dbReference type="ARBA" id="ARBA00022438"/>
    </source>
</evidence>
<evidence type="ECO:0000256" key="3">
    <source>
        <dbReference type="ARBA" id="ARBA00023180"/>
    </source>
</evidence>
<gene>
    <name evidence="5" type="primary">Dpp6</name>
    <name evidence="5" type="ORF">Anas_09589</name>
</gene>
<organism evidence="5 6">
    <name type="scientific">Armadillidium nasatum</name>
    <dbReference type="NCBI Taxonomy" id="96803"/>
    <lineage>
        <taxon>Eukaryota</taxon>
        <taxon>Metazoa</taxon>
        <taxon>Ecdysozoa</taxon>
        <taxon>Arthropoda</taxon>
        <taxon>Crustacea</taxon>
        <taxon>Multicrustacea</taxon>
        <taxon>Malacostraca</taxon>
        <taxon>Eumalacostraca</taxon>
        <taxon>Peracarida</taxon>
        <taxon>Isopoda</taxon>
        <taxon>Oniscidea</taxon>
        <taxon>Crinocheta</taxon>
        <taxon>Armadillidiidae</taxon>
        <taxon>Armadillidium</taxon>
    </lineage>
</organism>
<protein>
    <submittedName>
        <fullName evidence="5">Dipeptidyl aminopeptidase-like protein 6</fullName>
    </submittedName>
</protein>
<feature type="domain" description="Dipeptidylpeptidase IV N-terminal" evidence="4">
    <location>
        <begin position="14"/>
        <end position="184"/>
    </location>
</feature>
<reference evidence="5 6" key="1">
    <citation type="journal article" date="2019" name="PLoS Biol.">
        <title>Sex chromosomes control vertical transmission of feminizing Wolbachia symbionts in an isopod.</title>
        <authorList>
            <person name="Becking T."/>
            <person name="Chebbi M.A."/>
            <person name="Giraud I."/>
            <person name="Moumen B."/>
            <person name="Laverre T."/>
            <person name="Caubet Y."/>
            <person name="Peccoud J."/>
            <person name="Gilbert C."/>
            <person name="Cordaux R."/>
        </authorList>
    </citation>
    <scope>NUCLEOTIDE SEQUENCE [LARGE SCALE GENOMIC DNA]</scope>
    <source>
        <strain evidence="5">ANa2</strain>
        <tissue evidence="5">Whole body excluding digestive tract and cuticle</tissue>
    </source>
</reference>
<keyword evidence="1 5" id="KW-0031">Aminopeptidase</keyword>
<keyword evidence="2" id="KW-0720">Serine protease</keyword>
<dbReference type="InterPro" id="IPR002469">
    <property type="entry name" value="Peptidase_S9B_N"/>
</dbReference>
<evidence type="ECO:0000256" key="2">
    <source>
        <dbReference type="ARBA" id="ARBA00022825"/>
    </source>
</evidence>
<keyword evidence="1 5" id="KW-0645">Protease</keyword>
<dbReference type="SUPFAM" id="SSF82171">
    <property type="entry name" value="DPP6 N-terminal domain-like"/>
    <property type="match status" value="1"/>
</dbReference>
<feature type="non-terminal residue" evidence="5">
    <location>
        <position position="1"/>
    </location>
</feature>
<name>A0A5N5TFS5_9CRUS</name>
<keyword evidence="3" id="KW-0325">Glycoprotein</keyword>
<sequence>QLEPVTPFPSPSRKPELLQLAQWVPNSEALIMVHENDIYYRRSPIASEVIRLTNTGKRDEIFNGITDHLYREYILHKTEALWVSPDQTYLCYATFNDSMVKTVDTANPVATLWVIKLENLSTTDEIEKKDLKPPTRVKDESVRVWFVVTFWDHYFTDAKWIDEESISVVWRNRHQNISVATLCTSPLWFCKEVN</sequence>
<keyword evidence="6" id="KW-1185">Reference proteome</keyword>
<dbReference type="Pfam" id="PF00930">
    <property type="entry name" value="DPPIV_N"/>
    <property type="match status" value="1"/>
</dbReference>
<proteinExistence type="predicted"/>
<evidence type="ECO:0000313" key="5">
    <source>
        <dbReference type="EMBL" id="KAB7505039.1"/>
    </source>
</evidence>
<evidence type="ECO:0000259" key="4">
    <source>
        <dbReference type="Pfam" id="PF00930"/>
    </source>
</evidence>
<dbReference type="OrthoDB" id="16520at2759"/>
<accession>A0A5N5TFS5</accession>
<comment type="caution">
    <text evidence="5">The sequence shown here is derived from an EMBL/GenBank/DDBJ whole genome shotgun (WGS) entry which is preliminary data.</text>
</comment>